<name>A0ABQ4UEW8_9HYPH</name>
<accession>A0ABQ4UEW8</accession>
<evidence type="ECO:0000313" key="2">
    <source>
        <dbReference type="Proteomes" id="UP001055039"/>
    </source>
</evidence>
<evidence type="ECO:0000313" key="1">
    <source>
        <dbReference type="EMBL" id="GJE65814.1"/>
    </source>
</evidence>
<dbReference type="EMBL" id="BPRC01000010">
    <property type="protein sequence ID" value="GJE65814.1"/>
    <property type="molecule type" value="Genomic_DNA"/>
</dbReference>
<proteinExistence type="predicted"/>
<reference evidence="1" key="1">
    <citation type="journal article" date="2021" name="Front. Microbiol.">
        <title>Comprehensive Comparative Genomics and Phenotyping of Methylobacterium Species.</title>
        <authorList>
            <person name="Alessa O."/>
            <person name="Ogura Y."/>
            <person name="Fujitani Y."/>
            <person name="Takami H."/>
            <person name="Hayashi T."/>
            <person name="Sahin N."/>
            <person name="Tani A."/>
        </authorList>
    </citation>
    <scope>NUCLEOTIDE SEQUENCE</scope>
    <source>
        <strain evidence="1">NBRC 15686</strain>
    </source>
</reference>
<gene>
    <name evidence="1" type="ORF">LNAOJCKE_3027</name>
</gene>
<dbReference type="SUPFAM" id="SSF51306">
    <property type="entry name" value="LexA/Signal peptidase"/>
    <property type="match status" value="1"/>
</dbReference>
<evidence type="ECO:0008006" key="3">
    <source>
        <dbReference type="Google" id="ProtNLM"/>
    </source>
</evidence>
<dbReference type="Proteomes" id="UP001055039">
    <property type="component" value="Unassembled WGS sequence"/>
</dbReference>
<reference evidence="1" key="2">
    <citation type="submission" date="2021-08" db="EMBL/GenBank/DDBJ databases">
        <authorList>
            <person name="Tani A."/>
            <person name="Ola A."/>
            <person name="Ogura Y."/>
            <person name="Katsura K."/>
            <person name="Hayashi T."/>
        </authorList>
    </citation>
    <scope>NUCLEOTIDE SEQUENCE</scope>
    <source>
        <strain evidence="1">NBRC 15686</strain>
    </source>
</reference>
<keyword evidence="2" id="KW-1185">Reference proteome</keyword>
<sequence length="245" mass="26787">MDMPMVLARIEERLKAVGLSADAASRAAGTPDAIRNLRRAVKNGGRQGVTMTTLAALAPVLQTTAGYLLEGGESPAMFDAVSDGRRPTSIPVVGKLAAGVFREVIEHDDGDQEFIFDEPDPEFPSARQVAFTVEGESLNDLKPRPILDGDKLICVDFDDTGLPLIQDMIVVVQRTRDDGRTLEWSAKQVEIHPGRTEFHPRSTNKALKPIVVPDDPDTDTGERVEVIALVRRTSYALPKAPPRRR</sequence>
<dbReference type="Gene3D" id="2.10.109.10">
    <property type="entry name" value="Umud Fragment, subunit A"/>
    <property type="match status" value="1"/>
</dbReference>
<dbReference type="InterPro" id="IPR036286">
    <property type="entry name" value="LexA/Signal_pep-like_sf"/>
</dbReference>
<protein>
    <recommendedName>
        <fullName evidence="3">Peptidase S24/S26A/S26B/S26C domain-containing protein</fullName>
    </recommendedName>
</protein>
<comment type="caution">
    <text evidence="1">The sequence shown here is derived from an EMBL/GenBank/DDBJ whole genome shotgun (WGS) entry which is preliminary data.</text>
</comment>
<organism evidence="1 2">
    <name type="scientific">Methylorubrum aminovorans</name>
    <dbReference type="NCBI Taxonomy" id="269069"/>
    <lineage>
        <taxon>Bacteria</taxon>
        <taxon>Pseudomonadati</taxon>
        <taxon>Pseudomonadota</taxon>
        <taxon>Alphaproteobacteria</taxon>
        <taxon>Hyphomicrobiales</taxon>
        <taxon>Methylobacteriaceae</taxon>
        <taxon>Methylorubrum</taxon>
    </lineage>
</organism>